<keyword evidence="11" id="KW-0479">Metal-binding</keyword>
<protein>
    <recommendedName>
        <fullName evidence="3 11">Shikimate kinase</fullName>
        <shortName evidence="11">SK</shortName>
        <ecNumber evidence="3 11">2.7.1.71</ecNumber>
    </recommendedName>
</protein>
<keyword evidence="9 11" id="KW-0057">Aromatic amino acid biosynthesis</keyword>
<keyword evidence="7 11" id="KW-0418">Kinase</keyword>
<feature type="binding site" evidence="11">
    <location>
        <position position="147"/>
    </location>
    <ligand>
        <name>substrate</name>
    </ligand>
</feature>
<evidence type="ECO:0000256" key="10">
    <source>
        <dbReference type="ARBA" id="ARBA00048567"/>
    </source>
</evidence>
<evidence type="ECO:0000256" key="2">
    <source>
        <dbReference type="ARBA" id="ARBA00006997"/>
    </source>
</evidence>
<evidence type="ECO:0000313" key="12">
    <source>
        <dbReference type="EMBL" id="HEN43657.1"/>
    </source>
</evidence>
<comment type="similarity">
    <text evidence="2 11">Belongs to the shikimate kinase family.</text>
</comment>
<reference evidence="12" key="1">
    <citation type="journal article" date="2020" name="mSystems">
        <title>Genome- and Community-Level Interaction Insights into Carbon Utilization and Element Cycling Functions of Hydrothermarchaeota in Hydrothermal Sediment.</title>
        <authorList>
            <person name="Zhou Z."/>
            <person name="Liu Y."/>
            <person name="Xu W."/>
            <person name="Pan J."/>
            <person name="Luo Z.H."/>
            <person name="Li M."/>
        </authorList>
    </citation>
    <scope>NUCLEOTIDE SEQUENCE [LARGE SCALE GENOMIC DNA]</scope>
    <source>
        <strain evidence="12">SpSt-349</strain>
    </source>
</reference>
<evidence type="ECO:0000256" key="4">
    <source>
        <dbReference type="ARBA" id="ARBA00022605"/>
    </source>
</evidence>
<dbReference type="UniPathway" id="UPA00053">
    <property type="reaction ID" value="UER00088"/>
</dbReference>
<keyword evidence="11" id="KW-0460">Magnesium</keyword>
<feature type="binding site" evidence="11">
    <location>
        <position position="90"/>
    </location>
    <ligand>
        <name>substrate</name>
    </ligand>
</feature>
<dbReference type="GO" id="GO:0005829">
    <property type="term" value="C:cytosol"/>
    <property type="evidence" value="ECO:0007669"/>
    <property type="project" value="TreeGrafter"/>
</dbReference>
<feature type="binding site" evidence="11">
    <location>
        <position position="44"/>
    </location>
    <ligand>
        <name>substrate</name>
    </ligand>
</feature>
<dbReference type="PRINTS" id="PR01100">
    <property type="entry name" value="SHIKIMTKNASE"/>
</dbReference>
<evidence type="ECO:0000256" key="8">
    <source>
        <dbReference type="ARBA" id="ARBA00022840"/>
    </source>
</evidence>
<dbReference type="GO" id="GO:0005524">
    <property type="term" value="F:ATP binding"/>
    <property type="evidence" value="ECO:0007669"/>
    <property type="project" value="UniProtKB-UniRule"/>
</dbReference>
<keyword evidence="8 11" id="KW-0067">ATP-binding</keyword>
<evidence type="ECO:0000256" key="5">
    <source>
        <dbReference type="ARBA" id="ARBA00022679"/>
    </source>
</evidence>
<dbReference type="GO" id="GO:0009423">
    <property type="term" value="P:chorismate biosynthetic process"/>
    <property type="evidence" value="ECO:0007669"/>
    <property type="project" value="UniProtKB-UniRule"/>
</dbReference>
<comment type="catalytic activity">
    <reaction evidence="10 11">
        <text>shikimate + ATP = 3-phosphoshikimate + ADP + H(+)</text>
        <dbReference type="Rhea" id="RHEA:13121"/>
        <dbReference type="ChEBI" id="CHEBI:15378"/>
        <dbReference type="ChEBI" id="CHEBI:30616"/>
        <dbReference type="ChEBI" id="CHEBI:36208"/>
        <dbReference type="ChEBI" id="CHEBI:145989"/>
        <dbReference type="ChEBI" id="CHEBI:456216"/>
        <dbReference type="EC" id="2.7.1.71"/>
    </reaction>
</comment>
<keyword evidence="4 11" id="KW-0028">Amino-acid biosynthesis</keyword>
<dbReference type="GO" id="GO:0009073">
    <property type="term" value="P:aromatic amino acid family biosynthetic process"/>
    <property type="evidence" value="ECO:0007669"/>
    <property type="project" value="UniProtKB-KW"/>
</dbReference>
<dbReference type="InterPro" id="IPR027417">
    <property type="entry name" value="P-loop_NTPase"/>
</dbReference>
<dbReference type="InterPro" id="IPR000623">
    <property type="entry name" value="Shikimate_kinase/TSH1"/>
</dbReference>
<keyword evidence="5 11" id="KW-0808">Transferase</keyword>
<evidence type="ECO:0000256" key="11">
    <source>
        <dbReference type="HAMAP-Rule" id="MF_00109"/>
    </source>
</evidence>
<dbReference type="PROSITE" id="PS01128">
    <property type="entry name" value="SHIKIMATE_KINASE"/>
    <property type="match status" value="1"/>
</dbReference>
<feature type="binding site" evidence="11">
    <location>
        <begin position="22"/>
        <end position="27"/>
    </location>
    <ligand>
        <name>ATP</name>
        <dbReference type="ChEBI" id="CHEBI:30616"/>
    </ligand>
</feature>
<evidence type="ECO:0000256" key="7">
    <source>
        <dbReference type="ARBA" id="ARBA00022777"/>
    </source>
</evidence>
<comment type="pathway">
    <text evidence="1 11">Metabolic intermediate biosynthesis; chorismate biosynthesis; chorismate from D-erythrose 4-phosphate and phosphoenolpyruvate: step 5/7.</text>
</comment>
<comment type="caution">
    <text evidence="12">The sequence shown here is derived from an EMBL/GenBank/DDBJ whole genome shotgun (WGS) entry which is preliminary data.</text>
</comment>
<dbReference type="SUPFAM" id="SSF52540">
    <property type="entry name" value="P-loop containing nucleoside triphosphate hydrolases"/>
    <property type="match status" value="1"/>
</dbReference>
<dbReference type="EC" id="2.7.1.71" evidence="3 11"/>
<dbReference type="EMBL" id="DSOV01000071">
    <property type="protein sequence ID" value="HEN43657.1"/>
    <property type="molecule type" value="Genomic_DNA"/>
</dbReference>
<dbReference type="PANTHER" id="PTHR21087:SF16">
    <property type="entry name" value="SHIKIMATE KINASE 1, CHLOROPLASTIC"/>
    <property type="match status" value="1"/>
</dbReference>
<dbReference type="CDD" id="cd00464">
    <property type="entry name" value="SK"/>
    <property type="match status" value="1"/>
</dbReference>
<keyword evidence="6 11" id="KW-0547">Nucleotide-binding</keyword>
<dbReference type="GO" id="GO:0008652">
    <property type="term" value="P:amino acid biosynthetic process"/>
    <property type="evidence" value="ECO:0007669"/>
    <property type="project" value="UniProtKB-KW"/>
</dbReference>
<dbReference type="Gene3D" id="3.40.50.300">
    <property type="entry name" value="P-loop containing nucleotide triphosphate hydrolases"/>
    <property type="match status" value="1"/>
</dbReference>
<evidence type="ECO:0000256" key="1">
    <source>
        <dbReference type="ARBA" id="ARBA00004842"/>
    </source>
</evidence>
<dbReference type="Pfam" id="PF01202">
    <property type="entry name" value="SKI"/>
    <property type="match status" value="1"/>
</dbReference>
<feature type="binding site" evidence="11">
    <location>
        <position position="26"/>
    </location>
    <ligand>
        <name>Mg(2+)</name>
        <dbReference type="ChEBI" id="CHEBI:18420"/>
    </ligand>
</feature>
<dbReference type="HAMAP" id="MF_00109">
    <property type="entry name" value="Shikimate_kinase"/>
    <property type="match status" value="1"/>
</dbReference>
<feature type="binding site" evidence="11">
    <location>
        <position position="128"/>
    </location>
    <ligand>
        <name>ATP</name>
        <dbReference type="ChEBI" id="CHEBI:30616"/>
    </ligand>
</feature>
<evidence type="ECO:0000256" key="6">
    <source>
        <dbReference type="ARBA" id="ARBA00022741"/>
    </source>
</evidence>
<comment type="subunit">
    <text evidence="11">Monomer.</text>
</comment>
<dbReference type="GO" id="GO:0004765">
    <property type="term" value="F:shikimate kinase activity"/>
    <property type="evidence" value="ECO:0007669"/>
    <property type="project" value="UniProtKB-UniRule"/>
</dbReference>
<dbReference type="InterPro" id="IPR023000">
    <property type="entry name" value="Shikimate_kinase_CS"/>
</dbReference>
<comment type="subcellular location">
    <subcellularLocation>
        <location evidence="11">Cytoplasm</location>
    </subcellularLocation>
</comment>
<dbReference type="GO" id="GO:0000287">
    <property type="term" value="F:magnesium ion binding"/>
    <property type="evidence" value="ECO:0007669"/>
    <property type="project" value="UniProtKB-UniRule"/>
</dbReference>
<organism evidence="12">
    <name type="scientific">Geobacter metallireducens</name>
    <dbReference type="NCBI Taxonomy" id="28232"/>
    <lineage>
        <taxon>Bacteria</taxon>
        <taxon>Pseudomonadati</taxon>
        <taxon>Thermodesulfobacteriota</taxon>
        <taxon>Desulfuromonadia</taxon>
        <taxon>Geobacterales</taxon>
        <taxon>Geobacteraceae</taxon>
        <taxon>Geobacter</taxon>
    </lineage>
</organism>
<dbReference type="InterPro" id="IPR031322">
    <property type="entry name" value="Shikimate/glucono_kinase"/>
</dbReference>
<accession>A0A831UFZ9</accession>
<comment type="cofactor">
    <cofactor evidence="11">
        <name>Mg(2+)</name>
        <dbReference type="ChEBI" id="CHEBI:18420"/>
    </cofactor>
    <text evidence="11">Binds 1 Mg(2+) ion per subunit.</text>
</comment>
<keyword evidence="11" id="KW-0963">Cytoplasm</keyword>
<evidence type="ECO:0000256" key="3">
    <source>
        <dbReference type="ARBA" id="ARBA00012154"/>
    </source>
</evidence>
<feature type="binding site" evidence="11">
    <location>
        <position position="68"/>
    </location>
    <ligand>
        <name>substrate</name>
    </ligand>
</feature>
<proteinExistence type="inferred from homology"/>
<comment type="function">
    <text evidence="11">Catalyzes the specific phosphorylation of the 3-hydroxyl group of shikimic acid using ATP as a cosubstrate.</text>
</comment>
<gene>
    <name evidence="11" type="primary">aroK</name>
    <name evidence="12" type="ORF">ENQ87_15050</name>
</gene>
<dbReference type="AlphaFoldDB" id="A0A831UFZ9"/>
<sequence>MPTSTISAPSSARSVVLTGFMGTGKSSVGRLLAERIGFRYLDLDALIVAGEGISINEIFARHGEPHFRKLETEAVRRIAREVRCVVSTGGGAVIAPENRLLLREAGVVVNLTASVDEVCRRLREETDRPLLKDDRSEERIAAMMAEREQFYADAELRIDTTGKSVEDVVAEIIGYLEGIGWVSKR</sequence>
<evidence type="ECO:0000256" key="9">
    <source>
        <dbReference type="ARBA" id="ARBA00023141"/>
    </source>
</evidence>
<name>A0A831UFZ9_GEOME</name>
<comment type="caution">
    <text evidence="11">Lacks conserved residue(s) required for the propagation of feature annotation.</text>
</comment>
<dbReference type="PANTHER" id="PTHR21087">
    <property type="entry name" value="SHIKIMATE KINASE"/>
    <property type="match status" value="1"/>
</dbReference>